<evidence type="ECO:0000313" key="1">
    <source>
        <dbReference type="EMBL" id="OHT10693.1"/>
    </source>
</evidence>
<dbReference type="RefSeq" id="XP_068363829.1">
    <property type="nucleotide sequence ID" value="XM_068491764.1"/>
</dbReference>
<dbReference type="VEuPathDB" id="TrichDB:TRFO_04211"/>
<organism evidence="1 2">
    <name type="scientific">Tritrichomonas foetus</name>
    <dbReference type="NCBI Taxonomy" id="1144522"/>
    <lineage>
        <taxon>Eukaryota</taxon>
        <taxon>Metamonada</taxon>
        <taxon>Parabasalia</taxon>
        <taxon>Tritrichomonadida</taxon>
        <taxon>Tritrichomonadidae</taxon>
        <taxon>Tritrichomonas</taxon>
    </lineage>
</organism>
<name>A0A1J4KMT1_9EUKA</name>
<comment type="caution">
    <text evidence="1">The sequence shown here is derived from an EMBL/GenBank/DDBJ whole genome shotgun (WGS) entry which is preliminary data.</text>
</comment>
<keyword evidence="2" id="KW-1185">Reference proteome</keyword>
<dbReference type="AlphaFoldDB" id="A0A1J4KMT1"/>
<sequence length="336" mass="38552">MFASSTLFGSFGPRNNIFSGNIGSSYGTGASPRNISLVFVHNSNHRSIPFSIDNSISNSLDLILEGLSIPLNSQVRFFDFWTGKIWTEIDKNAPVKSANLINNQQIYVSVLNDGEWSSDNMEKENFSGDLKDAIKVKFVPKDSPVREEGCIDNFILSKKETFLDLAGKFLSLEKYKSINSDLFLSISISRQTISFDENVGSCSLIFNGVIIQYQISSYNYSSFSKQISDIMTIYQQKETTRDSDFDSQKPTNDDAEMLKKLYEKQKERQQKKKDKQFKATMLMKPTGDFLFDEFCQIFAPQVKIVFPDVKESQLQRILENYYRNIPSWMRPTFNYE</sequence>
<dbReference type="EMBL" id="MLAK01000605">
    <property type="protein sequence ID" value="OHT10693.1"/>
    <property type="molecule type" value="Genomic_DNA"/>
</dbReference>
<proteinExistence type="predicted"/>
<gene>
    <name evidence="1" type="ORF">TRFO_04211</name>
</gene>
<dbReference type="GeneID" id="94826468"/>
<dbReference type="Proteomes" id="UP000179807">
    <property type="component" value="Unassembled WGS sequence"/>
</dbReference>
<evidence type="ECO:0000313" key="2">
    <source>
        <dbReference type="Proteomes" id="UP000179807"/>
    </source>
</evidence>
<accession>A0A1J4KMT1</accession>
<reference evidence="1" key="1">
    <citation type="submission" date="2016-10" db="EMBL/GenBank/DDBJ databases">
        <authorList>
            <person name="Benchimol M."/>
            <person name="Almeida L.G."/>
            <person name="Vasconcelos A.T."/>
            <person name="Perreira-Neves A."/>
            <person name="Rosa I.A."/>
            <person name="Tasca T."/>
            <person name="Bogo M.R."/>
            <person name="de Souza W."/>
        </authorList>
    </citation>
    <scope>NUCLEOTIDE SEQUENCE [LARGE SCALE GENOMIC DNA]</scope>
    <source>
        <strain evidence="1">K</strain>
    </source>
</reference>
<protein>
    <submittedName>
        <fullName evidence="1">Uncharacterized protein</fullName>
    </submittedName>
</protein>